<dbReference type="Pfam" id="PF00005">
    <property type="entry name" value="ABC_tran"/>
    <property type="match status" value="1"/>
</dbReference>
<dbReference type="SMART" id="SM00382">
    <property type="entry name" value="AAA"/>
    <property type="match status" value="1"/>
</dbReference>
<keyword evidence="4 7" id="KW-0067">ATP-binding</keyword>
<keyword evidence="8" id="KW-1185">Reference proteome</keyword>
<comment type="caution">
    <text evidence="7">The sequence shown here is derived from an EMBL/GenBank/DDBJ whole genome shotgun (WGS) entry which is preliminary data.</text>
</comment>
<dbReference type="InterPro" id="IPR027417">
    <property type="entry name" value="P-loop_NTPase"/>
</dbReference>
<feature type="region of interest" description="Disordered" evidence="5">
    <location>
        <begin position="324"/>
        <end position="376"/>
    </location>
</feature>
<evidence type="ECO:0000256" key="3">
    <source>
        <dbReference type="ARBA" id="ARBA00022741"/>
    </source>
</evidence>
<keyword evidence="3" id="KW-0547">Nucleotide-binding</keyword>
<dbReference type="EMBL" id="BAAANB010000021">
    <property type="protein sequence ID" value="GAA2034909.1"/>
    <property type="molecule type" value="Genomic_DNA"/>
</dbReference>
<evidence type="ECO:0000256" key="1">
    <source>
        <dbReference type="ARBA" id="ARBA00005417"/>
    </source>
</evidence>
<evidence type="ECO:0000313" key="7">
    <source>
        <dbReference type="EMBL" id="GAA2034909.1"/>
    </source>
</evidence>
<protein>
    <submittedName>
        <fullName evidence="7">ABC transporter ATP-binding protein</fullName>
    </submittedName>
</protein>
<organism evidence="7 8">
    <name type="scientific">Terrabacter terrae</name>
    <dbReference type="NCBI Taxonomy" id="318434"/>
    <lineage>
        <taxon>Bacteria</taxon>
        <taxon>Bacillati</taxon>
        <taxon>Actinomycetota</taxon>
        <taxon>Actinomycetes</taxon>
        <taxon>Micrococcales</taxon>
        <taxon>Intrasporangiaceae</taxon>
        <taxon>Terrabacter</taxon>
    </lineage>
</organism>
<dbReference type="Proteomes" id="UP001501285">
    <property type="component" value="Unassembled WGS sequence"/>
</dbReference>
<feature type="domain" description="ABC transporter" evidence="6">
    <location>
        <begin position="36"/>
        <end position="261"/>
    </location>
</feature>
<sequence length="376" mass="39709">MAAARPELTGHTPGHSPAGTRDRGGALTGERVEGRIEVRGLTKRFGSLTAVDHLDFDVEPGRVTGFLGPNGSGKTTTLRMLLGLVRATAGSATIDGRRYADIPNPLRVVGSALEATNFHPGRTGRNHLRVQAAVAGVPDSRVDELLELVGIPAAARKRAGGYSMGMRQRLGLAGALLGDPRVIILDEPANGLDPEGIRWLRGFLRHLADEGRTLLISSHMLSEVEQTVDDVVIIANGKRVAQGTVAELRGEPTAFVRTSDPDRLADALRRRGLAVVPSGSGLRVTTEDLAVVGDAAHASDVAIHELRSEQTHLEELFFNLTESDENRNRNLGDVPGPAPTGAPVDLPPPSGPPIDPALLADPESRRPGTDSDGGAR</sequence>
<dbReference type="GO" id="GO:0005524">
    <property type="term" value="F:ATP binding"/>
    <property type="evidence" value="ECO:0007669"/>
    <property type="project" value="UniProtKB-KW"/>
</dbReference>
<evidence type="ECO:0000256" key="5">
    <source>
        <dbReference type="SAM" id="MobiDB-lite"/>
    </source>
</evidence>
<dbReference type="PROSITE" id="PS50893">
    <property type="entry name" value="ABC_TRANSPORTER_2"/>
    <property type="match status" value="1"/>
</dbReference>
<dbReference type="PANTHER" id="PTHR43335">
    <property type="entry name" value="ABC TRANSPORTER, ATP-BINDING PROTEIN"/>
    <property type="match status" value="1"/>
</dbReference>
<reference evidence="7 8" key="1">
    <citation type="journal article" date="2019" name="Int. J. Syst. Evol. Microbiol.">
        <title>The Global Catalogue of Microorganisms (GCM) 10K type strain sequencing project: providing services to taxonomists for standard genome sequencing and annotation.</title>
        <authorList>
            <consortium name="The Broad Institute Genomics Platform"/>
            <consortium name="The Broad Institute Genome Sequencing Center for Infectious Disease"/>
            <person name="Wu L."/>
            <person name="Ma J."/>
        </authorList>
    </citation>
    <scope>NUCLEOTIDE SEQUENCE [LARGE SCALE GENOMIC DNA]</scope>
    <source>
        <strain evidence="7 8">JCM 14283</strain>
    </source>
</reference>
<feature type="compositionally biased region" description="Pro residues" evidence="5">
    <location>
        <begin position="336"/>
        <end position="355"/>
    </location>
</feature>
<dbReference type="SUPFAM" id="SSF52540">
    <property type="entry name" value="P-loop containing nucleoside triphosphate hydrolases"/>
    <property type="match status" value="1"/>
</dbReference>
<keyword evidence="2" id="KW-0813">Transport</keyword>
<evidence type="ECO:0000256" key="4">
    <source>
        <dbReference type="ARBA" id="ARBA00022840"/>
    </source>
</evidence>
<evidence type="ECO:0000259" key="6">
    <source>
        <dbReference type="PROSITE" id="PS50893"/>
    </source>
</evidence>
<evidence type="ECO:0000313" key="8">
    <source>
        <dbReference type="Proteomes" id="UP001501285"/>
    </source>
</evidence>
<accession>A0ABN2UEE7</accession>
<dbReference type="PANTHER" id="PTHR43335:SF4">
    <property type="entry name" value="ABC TRANSPORTER, ATP-BINDING PROTEIN"/>
    <property type="match status" value="1"/>
</dbReference>
<feature type="compositionally biased region" description="Basic and acidic residues" evidence="5">
    <location>
        <begin position="362"/>
        <end position="376"/>
    </location>
</feature>
<feature type="region of interest" description="Disordered" evidence="5">
    <location>
        <begin position="1"/>
        <end position="31"/>
    </location>
</feature>
<proteinExistence type="inferred from homology"/>
<name>A0ABN2UEE7_9MICO</name>
<dbReference type="InterPro" id="IPR003593">
    <property type="entry name" value="AAA+_ATPase"/>
</dbReference>
<dbReference type="Gene3D" id="3.40.50.300">
    <property type="entry name" value="P-loop containing nucleotide triphosphate hydrolases"/>
    <property type="match status" value="1"/>
</dbReference>
<comment type="similarity">
    <text evidence="1">Belongs to the ABC transporter superfamily.</text>
</comment>
<dbReference type="InterPro" id="IPR003439">
    <property type="entry name" value="ABC_transporter-like_ATP-bd"/>
</dbReference>
<feature type="compositionally biased region" description="Basic and acidic residues" evidence="5">
    <location>
        <begin position="20"/>
        <end position="31"/>
    </location>
</feature>
<dbReference type="CDD" id="cd03268">
    <property type="entry name" value="ABC_BcrA_bacitracin_resist"/>
    <property type="match status" value="1"/>
</dbReference>
<evidence type="ECO:0000256" key="2">
    <source>
        <dbReference type="ARBA" id="ARBA00022448"/>
    </source>
</evidence>
<gene>
    <name evidence="7" type="ORF">GCM10009740_27020</name>
</gene>